<reference evidence="1 2" key="1">
    <citation type="submission" date="2018-10" db="EMBL/GenBank/DDBJ databases">
        <title>Sinomicrobium pectinilyticum sp. nov., a pectinase-producing bacterium isolated from alkaline and saline soil, and emended description of the genus Sinomicrobium.</title>
        <authorList>
            <person name="Cheng B."/>
            <person name="Li C."/>
            <person name="Lai Q."/>
            <person name="Du M."/>
            <person name="Shao Z."/>
            <person name="Xu P."/>
            <person name="Yang C."/>
        </authorList>
    </citation>
    <scope>NUCLEOTIDE SEQUENCE [LARGE SCALE GENOMIC DNA]</scope>
    <source>
        <strain evidence="1 2">5DNS001</strain>
    </source>
</reference>
<keyword evidence="2" id="KW-1185">Reference proteome</keyword>
<organism evidence="1 2">
    <name type="scientific">Sinomicrobium pectinilyticum</name>
    <dbReference type="NCBI Taxonomy" id="1084421"/>
    <lineage>
        <taxon>Bacteria</taxon>
        <taxon>Pseudomonadati</taxon>
        <taxon>Bacteroidota</taxon>
        <taxon>Flavobacteriia</taxon>
        <taxon>Flavobacteriales</taxon>
        <taxon>Flavobacteriaceae</taxon>
        <taxon>Sinomicrobium</taxon>
    </lineage>
</organism>
<accession>A0A3N0DJE4</accession>
<sequence>MLRYLKFLLKSTNQHGVHSPFVYAYVTRGLYGKQPFRGTRAEQLLFRTMAYFNTESVRVLQPDEYLVEKLRKYFPGTSVNDTRGKITYYNKELRPDAIKYFRKEGNFGINDILIIKDIHSSALSESTWEEIKKCRQVTVTVDLFYVGVVFFRKGQARENFIIRP</sequence>
<dbReference type="OrthoDB" id="5464618at2"/>
<proteinExistence type="predicted"/>
<name>A0A3N0DJE4_SINP1</name>
<comment type="caution">
    <text evidence="1">The sequence shown here is derived from an EMBL/GenBank/DDBJ whole genome shotgun (WGS) entry which is preliminary data.</text>
</comment>
<gene>
    <name evidence="1" type="ORF">ED312_21240</name>
</gene>
<dbReference type="Proteomes" id="UP000267469">
    <property type="component" value="Unassembled WGS sequence"/>
</dbReference>
<evidence type="ECO:0000313" key="1">
    <source>
        <dbReference type="EMBL" id="RNL75546.1"/>
    </source>
</evidence>
<dbReference type="AlphaFoldDB" id="A0A3N0DJE4"/>
<protein>
    <submittedName>
        <fullName evidence="1">Uncharacterized protein</fullName>
    </submittedName>
</protein>
<dbReference type="RefSeq" id="WP_123218028.1">
    <property type="nucleotide sequence ID" value="NZ_RJTM01000166.1"/>
</dbReference>
<evidence type="ECO:0000313" key="2">
    <source>
        <dbReference type="Proteomes" id="UP000267469"/>
    </source>
</evidence>
<dbReference type="EMBL" id="RJTM01000166">
    <property type="protein sequence ID" value="RNL75546.1"/>
    <property type="molecule type" value="Genomic_DNA"/>
</dbReference>